<keyword evidence="1" id="KW-0175">Coiled coil</keyword>
<dbReference type="AlphaFoldDB" id="A0AAR5PP91"/>
<organism evidence="4 5">
    <name type="scientific">Dendroctonus ponderosae</name>
    <name type="common">Mountain pine beetle</name>
    <dbReference type="NCBI Taxonomy" id="77166"/>
    <lineage>
        <taxon>Eukaryota</taxon>
        <taxon>Metazoa</taxon>
        <taxon>Ecdysozoa</taxon>
        <taxon>Arthropoda</taxon>
        <taxon>Hexapoda</taxon>
        <taxon>Insecta</taxon>
        <taxon>Pterygota</taxon>
        <taxon>Neoptera</taxon>
        <taxon>Endopterygota</taxon>
        <taxon>Coleoptera</taxon>
        <taxon>Polyphaga</taxon>
        <taxon>Cucujiformia</taxon>
        <taxon>Curculionidae</taxon>
        <taxon>Scolytinae</taxon>
        <taxon>Dendroctonus</taxon>
    </lineage>
</organism>
<reference evidence="4" key="2">
    <citation type="submission" date="2024-08" db="UniProtKB">
        <authorList>
            <consortium name="EnsemblMetazoa"/>
        </authorList>
    </citation>
    <scope>IDENTIFICATION</scope>
</reference>
<protein>
    <recommendedName>
        <fullName evidence="3">BMERB domain-containing protein</fullName>
    </recommendedName>
</protein>
<feature type="region of interest" description="Disordered" evidence="2">
    <location>
        <begin position="31"/>
        <end position="92"/>
    </location>
</feature>
<feature type="compositionally biased region" description="Basic and acidic residues" evidence="2">
    <location>
        <begin position="252"/>
        <end position="263"/>
    </location>
</feature>
<dbReference type="Pfam" id="PF12130">
    <property type="entry name" value="bMERB_dom"/>
    <property type="match status" value="1"/>
</dbReference>
<keyword evidence="5" id="KW-1185">Reference proteome</keyword>
<dbReference type="Proteomes" id="UP000019118">
    <property type="component" value="Unassembled WGS sequence"/>
</dbReference>
<feature type="compositionally biased region" description="Polar residues" evidence="2">
    <location>
        <begin position="428"/>
        <end position="439"/>
    </location>
</feature>
<evidence type="ECO:0000259" key="3">
    <source>
        <dbReference type="PROSITE" id="PS51848"/>
    </source>
</evidence>
<feature type="compositionally biased region" description="Basic residues" evidence="2">
    <location>
        <begin position="445"/>
        <end position="462"/>
    </location>
</feature>
<dbReference type="PROSITE" id="PS51848">
    <property type="entry name" value="BMERB"/>
    <property type="match status" value="1"/>
</dbReference>
<sequence>MRPDVLYKKENIKKERDVNKKLIEEMVMNKMKAENKSLERKKRNRSNLSSLSPSMPKPTPTDIVSQINRSNLSKTSNSYATPDLLSDSIPPVDSSNDVFSTPMASFTPKSGSNRPLSVFSTFTDVRTLPATPLTNPENFSMPDIRKNLFGDDFKTPKAPPRFNRPSDLVKTAEKMKETARARARLLSNEDLGLSPEEKISKLREKAIRKPHKDVHVQESIESLVLNTERRNSLLYSNDTLSKKRNNSFKRSKSGDADAAKAVEKGLSARPKSISEIPKNLSVSKSAEREQEESKKKICMSDPNLLDTSASKSKKKSKDRERRKSITKLIAGIFSKKSPSGTGSKGLFAKLSPKSKEKSKSLTSLDLCKHETAIEEAKPRKSFSELNIKRREPTPPPIPPLPANYTMKATDESSDGEVVESKMQDRSSCDTVDQSGNADASTAGKKSGKARRVSRQAQLKRHRMAQEIQRKLEETEVKTRELEQRGVEIEKALRGEDGGVNVKDESDLLQEWFDLMRDRTELRRYEKELMVRAQEVELEDRHSRLQLELRERIGIKEHKTEEDLKSEQSIINEMMDIVAKRDALIAVLEADRLRYSHEDKDLEEQMLAKGLMLTPIEKTTPDK</sequence>
<proteinExistence type="predicted"/>
<accession>A0AAR5PP91</accession>
<dbReference type="SMART" id="SM01203">
    <property type="entry name" value="DUF3585"/>
    <property type="match status" value="1"/>
</dbReference>
<feature type="region of interest" description="Disordered" evidence="2">
    <location>
        <begin position="244"/>
        <end position="464"/>
    </location>
</feature>
<evidence type="ECO:0000256" key="2">
    <source>
        <dbReference type="SAM" id="MobiDB-lite"/>
    </source>
</evidence>
<feature type="domain" description="BMERB" evidence="3">
    <location>
        <begin position="454"/>
        <end position="603"/>
    </location>
</feature>
<feature type="coiled-coil region" evidence="1">
    <location>
        <begin position="464"/>
        <end position="491"/>
    </location>
</feature>
<feature type="compositionally biased region" description="Basic and acidic residues" evidence="2">
    <location>
        <begin position="366"/>
        <end position="392"/>
    </location>
</feature>
<dbReference type="InterPro" id="IPR050540">
    <property type="entry name" value="F-actin_Monoox_Mical"/>
</dbReference>
<dbReference type="PANTHER" id="PTHR23167:SF54">
    <property type="entry name" value="[F-ACTIN]-MONOOXYGENASE MICAL"/>
    <property type="match status" value="1"/>
</dbReference>
<dbReference type="EnsemblMetazoa" id="XM_019907276.1">
    <property type="protein sequence ID" value="XP_019762835.1"/>
    <property type="gene ID" value="LOC109539497"/>
</dbReference>
<feature type="compositionally biased region" description="Low complexity" evidence="2">
    <location>
        <begin position="334"/>
        <end position="351"/>
    </location>
</feature>
<evidence type="ECO:0000313" key="4">
    <source>
        <dbReference type="EnsemblMetazoa" id="XP_019762835.1"/>
    </source>
</evidence>
<evidence type="ECO:0000313" key="5">
    <source>
        <dbReference type="Proteomes" id="UP000019118"/>
    </source>
</evidence>
<feature type="compositionally biased region" description="Polar residues" evidence="2">
    <location>
        <begin position="62"/>
        <end position="80"/>
    </location>
</feature>
<evidence type="ECO:0000256" key="1">
    <source>
        <dbReference type="SAM" id="Coils"/>
    </source>
</evidence>
<name>A0AAR5PP91_DENPD</name>
<reference evidence="5" key="1">
    <citation type="journal article" date="2013" name="Genome Biol.">
        <title>Draft genome of the mountain pine beetle, Dendroctonus ponderosae Hopkins, a major forest pest.</title>
        <authorList>
            <person name="Keeling C.I."/>
            <person name="Yuen M.M."/>
            <person name="Liao N.Y."/>
            <person name="Docking T.R."/>
            <person name="Chan S.K."/>
            <person name="Taylor G.A."/>
            <person name="Palmquist D.L."/>
            <person name="Jackman S.D."/>
            <person name="Nguyen A."/>
            <person name="Li M."/>
            <person name="Henderson H."/>
            <person name="Janes J.K."/>
            <person name="Zhao Y."/>
            <person name="Pandoh P."/>
            <person name="Moore R."/>
            <person name="Sperling F.A."/>
            <person name="Huber D.P."/>
            <person name="Birol I."/>
            <person name="Jones S.J."/>
            <person name="Bohlmann J."/>
        </authorList>
    </citation>
    <scope>NUCLEOTIDE SEQUENCE</scope>
</reference>
<dbReference type="GeneID" id="109539497"/>
<dbReference type="InterPro" id="IPR022735">
    <property type="entry name" value="bMERB_dom"/>
</dbReference>
<dbReference type="PANTHER" id="PTHR23167">
    <property type="entry name" value="CALPONIN HOMOLOGY DOMAIN-CONTAINING PROTEIN DDB_G0272472-RELATED"/>
    <property type="match status" value="1"/>
</dbReference>
<feature type="compositionally biased region" description="Basic and acidic residues" evidence="2">
    <location>
        <begin position="285"/>
        <end position="295"/>
    </location>
</feature>
<feature type="compositionally biased region" description="Basic and acidic residues" evidence="2">
    <location>
        <begin position="418"/>
        <end position="427"/>
    </location>
</feature>
<dbReference type="KEGG" id="dpa:109539497"/>